<evidence type="ECO:0000256" key="5">
    <source>
        <dbReference type="ARBA" id="ARBA00022741"/>
    </source>
</evidence>
<dbReference type="GO" id="GO:0005886">
    <property type="term" value="C:plasma membrane"/>
    <property type="evidence" value="ECO:0007669"/>
    <property type="project" value="UniProtKB-SubCell"/>
</dbReference>
<evidence type="ECO:0000256" key="7">
    <source>
        <dbReference type="ARBA" id="ARBA00023004"/>
    </source>
</evidence>
<dbReference type="EMBL" id="ANHZ02000002">
    <property type="protein sequence ID" value="EME37695.1"/>
    <property type="molecule type" value="Genomic_DNA"/>
</dbReference>
<dbReference type="FunFam" id="3.40.50.300:FF:000134">
    <property type="entry name" value="Iron-enterobactin ABC transporter ATP-binding protein"/>
    <property type="match status" value="1"/>
</dbReference>
<dbReference type="Gene3D" id="3.40.50.300">
    <property type="entry name" value="P-loop containing nucleotide triphosphate hydrolases"/>
    <property type="match status" value="1"/>
</dbReference>
<gene>
    <name evidence="11" type="ORF">C884_01069</name>
</gene>
<dbReference type="PROSITE" id="PS50893">
    <property type="entry name" value="ABC_TRANSPORTER_2"/>
    <property type="match status" value="1"/>
</dbReference>
<keyword evidence="4" id="KW-0410">Iron transport</keyword>
<evidence type="ECO:0000313" key="12">
    <source>
        <dbReference type="Proteomes" id="UP000009877"/>
    </source>
</evidence>
<keyword evidence="6 11" id="KW-0067">ATP-binding</keyword>
<name>M2YGQ3_9MICC</name>
<dbReference type="STRING" id="71999.KPaMU14_09640"/>
<comment type="subcellular location">
    <subcellularLocation>
        <location evidence="1">Cell membrane</location>
        <topology evidence="1">Peripheral membrane protein</topology>
    </subcellularLocation>
</comment>
<keyword evidence="5" id="KW-0547">Nucleotide-binding</keyword>
<evidence type="ECO:0000256" key="6">
    <source>
        <dbReference type="ARBA" id="ARBA00022840"/>
    </source>
</evidence>
<evidence type="ECO:0000259" key="10">
    <source>
        <dbReference type="PROSITE" id="PS50893"/>
    </source>
</evidence>
<reference evidence="11 12" key="1">
    <citation type="journal article" date="2014" name="Genome Announc.">
        <title>Draft Genome Sequence of Kocuria palustris PEL.</title>
        <authorList>
            <person name="Sharma G."/>
            <person name="Khatri I."/>
            <person name="Subramanian S."/>
        </authorList>
    </citation>
    <scope>NUCLEOTIDE SEQUENCE [LARGE SCALE GENOMIC DNA]</scope>
    <source>
        <strain evidence="11 12">PEL</strain>
    </source>
</reference>
<protein>
    <submittedName>
        <fullName evidence="11">Petrobactin ABC transporter, ATP-binding protein</fullName>
    </submittedName>
</protein>
<keyword evidence="7" id="KW-0408">Iron</keyword>
<comment type="caution">
    <text evidence="11">The sequence shown here is derived from an EMBL/GenBank/DDBJ whole genome shotgun (WGS) entry which is preliminary data.</text>
</comment>
<dbReference type="GO" id="GO:0016887">
    <property type="term" value="F:ATP hydrolysis activity"/>
    <property type="evidence" value="ECO:0007669"/>
    <property type="project" value="InterPro"/>
</dbReference>
<keyword evidence="9" id="KW-0472">Membrane</keyword>
<organism evidence="11 12">
    <name type="scientific">Kocuria palustris PEL</name>
    <dbReference type="NCBI Taxonomy" id="1236550"/>
    <lineage>
        <taxon>Bacteria</taxon>
        <taxon>Bacillati</taxon>
        <taxon>Actinomycetota</taxon>
        <taxon>Actinomycetes</taxon>
        <taxon>Micrococcales</taxon>
        <taxon>Micrococcaceae</taxon>
        <taxon>Kocuria</taxon>
    </lineage>
</organism>
<sequence length="251" mass="28067">MITLNTVRKHYTDEVRIGPVDLEIPTGGMTALVGPNGAGKSTLLTMIGRLLSLDEGVIRVAEMDVARTKSKDLAKILSILRQENHYVTRLTVRQLVGFGRFPYSGGRLNVEDERIISKYLDFLHLTELQNRYLDELSGGQRQRAYVAMVLAQETDHVLLDEPLNNLDMKHSVQMMQFLSSACRELGRTIIIVLHDINFAGHYADHICAVKDGQIARFGTPEEILTDEVLTEVFDTPITVIDGPNGRLASCY</sequence>
<dbReference type="AlphaFoldDB" id="M2YGQ3"/>
<dbReference type="InterPro" id="IPR051535">
    <property type="entry name" value="Siderophore_ABC-ATPase"/>
</dbReference>
<keyword evidence="2" id="KW-0813">Transport</keyword>
<evidence type="ECO:0000256" key="2">
    <source>
        <dbReference type="ARBA" id="ARBA00022448"/>
    </source>
</evidence>
<dbReference type="SUPFAM" id="SSF52540">
    <property type="entry name" value="P-loop containing nucleoside triphosphate hydrolases"/>
    <property type="match status" value="1"/>
</dbReference>
<evidence type="ECO:0000256" key="9">
    <source>
        <dbReference type="ARBA" id="ARBA00023136"/>
    </source>
</evidence>
<dbReference type="PANTHER" id="PTHR42771:SF3">
    <property type="entry name" value="PETROBACTIN IMPORT ATP-BINDING PROTEIN YCLP"/>
    <property type="match status" value="1"/>
</dbReference>
<proteinExistence type="predicted"/>
<dbReference type="CDD" id="cd03214">
    <property type="entry name" value="ABC_Iron-Siderophores_B12_Hemin"/>
    <property type="match status" value="1"/>
</dbReference>
<keyword evidence="3" id="KW-1003">Cell membrane</keyword>
<keyword evidence="8" id="KW-0406">Ion transport</keyword>
<keyword evidence="12" id="KW-1185">Reference proteome</keyword>
<dbReference type="Proteomes" id="UP000009877">
    <property type="component" value="Unassembled WGS sequence"/>
</dbReference>
<dbReference type="Pfam" id="PF00005">
    <property type="entry name" value="ABC_tran"/>
    <property type="match status" value="1"/>
</dbReference>
<dbReference type="GO" id="GO:0006826">
    <property type="term" value="P:iron ion transport"/>
    <property type="evidence" value="ECO:0007669"/>
    <property type="project" value="UniProtKB-KW"/>
</dbReference>
<dbReference type="InterPro" id="IPR003439">
    <property type="entry name" value="ABC_transporter-like_ATP-bd"/>
</dbReference>
<evidence type="ECO:0000256" key="3">
    <source>
        <dbReference type="ARBA" id="ARBA00022475"/>
    </source>
</evidence>
<dbReference type="SMART" id="SM00382">
    <property type="entry name" value="AAA"/>
    <property type="match status" value="1"/>
</dbReference>
<dbReference type="PANTHER" id="PTHR42771">
    <property type="entry name" value="IRON(3+)-HYDROXAMATE IMPORT ATP-BINDING PROTEIN FHUC"/>
    <property type="match status" value="1"/>
</dbReference>
<dbReference type="RefSeq" id="WP_006213450.1">
    <property type="nucleotide sequence ID" value="NZ_ANHZ02000002.1"/>
</dbReference>
<feature type="domain" description="ABC transporter" evidence="10">
    <location>
        <begin position="2"/>
        <end position="236"/>
    </location>
</feature>
<evidence type="ECO:0000256" key="4">
    <source>
        <dbReference type="ARBA" id="ARBA00022496"/>
    </source>
</evidence>
<dbReference type="InterPro" id="IPR027417">
    <property type="entry name" value="P-loop_NTPase"/>
</dbReference>
<accession>M2YGQ3</accession>
<dbReference type="InterPro" id="IPR003593">
    <property type="entry name" value="AAA+_ATPase"/>
</dbReference>
<evidence type="ECO:0000256" key="8">
    <source>
        <dbReference type="ARBA" id="ARBA00023065"/>
    </source>
</evidence>
<evidence type="ECO:0000256" key="1">
    <source>
        <dbReference type="ARBA" id="ARBA00004202"/>
    </source>
</evidence>
<dbReference type="GO" id="GO:0005524">
    <property type="term" value="F:ATP binding"/>
    <property type="evidence" value="ECO:0007669"/>
    <property type="project" value="UniProtKB-KW"/>
</dbReference>
<evidence type="ECO:0000313" key="11">
    <source>
        <dbReference type="EMBL" id="EME37695.1"/>
    </source>
</evidence>